<dbReference type="Proteomes" id="UP001190700">
    <property type="component" value="Unassembled WGS sequence"/>
</dbReference>
<proteinExistence type="predicted"/>
<sequence length="134" mass="14931">MMRIRPLNEISNEEIKKIEDIAYFPHSAETEGGEFWKMWKTEAKLGGEYTQLDCVFQSLQRYRILCDMKASLAKASLKKPGQPTESSDAYQAISSNNQAPVAWTSIIAPFEGSLQDAAKDDECDASIIPGMPIP</sequence>
<dbReference type="EMBL" id="LGRX02027429">
    <property type="protein sequence ID" value="KAK3249365.1"/>
    <property type="molecule type" value="Genomic_DNA"/>
</dbReference>
<protein>
    <submittedName>
        <fullName evidence="1">Uncharacterized protein</fullName>
    </submittedName>
</protein>
<name>A0AAE0C8C3_9CHLO</name>
<accession>A0AAE0C8C3</accession>
<dbReference type="AlphaFoldDB" id="A0AAE0C8C3"/>
<keyword evidence="2" id="KW-1185">Reference proteome</keyword>
<gene>
    <name evidence="1" type="ORF">CYMTET_41205</name>
</gene>
<evidence type="ECO:0000313" key="1">
    <source>
        <dbReference type="EMBL" id="KAK3249365.1"/>
    </source>
</evidence>
<evidence type="ECO:0000313" key="2">
    <source>
        <dbReference type="Proteomes" id="UP001190700"/>
    </source>
</evidence>
<comment type="caution">
    <text evidence="1">The sequence shown here is derived from an EMBL/GenBank/DDBJ whole genome shotgun (WGS) entry which is preliminary data.</text>
</comment>
<reference evidence="1 2" key="1">
    <citation type="journal article" date="2015" name="Genome Biol. Evol.">
        <title>Comparative Genomics of a Bacterivorous Green Alga Reveals Evolutionary Causalities and Consequences of Phago-Mixotrophic Mode of Nutrition.</title>
        <authorList>
            <person name="Burns J.A."/>
            <person name="Paasch A."/>
            <person name="Narechania A."/>
            <person name="Kim E."/>
        </authorList>
    </citation>
    <scope>NUCLEOTIDE SEQUENCE [LARGE SCALE GENOMIC DNA]</scope>
    <source>
        <strain evidence="1 2">PLY_AMNH</strain>
    </source>
</reference>
<organism evidence="1 2">
    <name type="scientific">Cymbomonas tetramitiformis</name>
    <dbReference type="NCBI Taxonomy" id="36881"/>
    <lineage>
        <taxon>Eukaryota</taxon>
        <taxon>Viridiplantae</taxon>
        <taxon>Chlorophyta</taxon>
        <taxon>Pyramimonadophyceae</taxon>
        <taxon>Pyramimonadales</taxon>
        <taxon>Pyramimonadaceae</taxon>
        <taxon>Cymbomonas</taxon>
    </lineage>
</organism>